<dbReference type="Proteomes" id="UP000062768">
    <property type="component" value="Chromosome I"/>
</dbReference>
<organism evidence="1 5">
    <name type="scientific">Methanobacterium formicicum</name>
    <dbReference type="NCBI Taxonomy" id="2162"/>
    <lineage>
        <taxon>Archaea</taxon>
        <taxon>Methanobacteriati</taxon>
        <taxon>Methanobacteriota</taxon>
        <taxon>Methanomada group</taxon>
        <taxon>Methanobacteria</taxon>
        <taxon>Methanobacteriales</taxon>
        <taxon>Methanobacteriaceae</taxon>
        <taxon>Methanobacterium</taxon>
    </lineage>
</organism>
<dbReference type="KEGG" id="mfi:DSM1535_1309"/>
<dbReference type="RefSeq" id="WP_048072832.1">
    <property type="nucleotide sequence ID" value="NZ_CALCVY010000040.1"/>
</dbReference>
<evidence type="ECO:0000313" key="3">
    <source>
        <dbReference type="EMBL" id="CEL26025.1"/>
    </source>
</evidence>
<name>A0A089ZG63_METFO</name>
<dbReference type="PANTHER" id="PTHR36849">
    <property type="entry name" value="CYTOPLASMIC PROTEIN-RELATED"/>
    <property type="match status" value="1"/>
</dbReference>
<keyword evidence="6" id="KW-1185">Reference proteome</keyword>
<reference evidence="4" key="4">
    <citation type="submission" date="2020-10" db="EMBL/GenBank/DDBJ databases">
        <title>Dehalococcoides mccartyi of a TCE/Cr reducing biochatode.</title>
        <authorList>
            <person name="Matturro B."/>
        </authorList>
    </citation>
    <scope>NUCLEOTIDE SEQUENCE</scope>
    <source>
        <strain evidence="4">Bin2</strain>
    </source>
</reference>
<accession>A0A089ZG63</accession>
<evidence type="ECO:0000313" key="2">
    <source>
        <dbReference type="EMBL" id="CEA13645.1"/>
    </source>
</evidence>
<dbReference type="PANTHER" id="PTHR36849:SF1">
    <property type="entry name" value="CYTOPLASMIC PROTEIN"/>
    <property type="match status" value="1"/>
</dbReference>
<dbReference type="EMBL" id="CP006933">
    <property type="protein sequence ID" value="AIS33177.1"/>
    <property type="molecule type" value="Genomic_DNA"/>
</dbReference>
<dbReference type="InterPro" id="IPR052552">
    <property type="entry name" value="YeaO-like"/>
</dbReference>
<dbReference type="Proteomes" id="UP000606900">
    <property type="component" value="Unassembled WGS sequence"/>
</dbReference>
<dbReference type="AlphaFoldDB" id="A0A089ZG63"/>
<reference evidence="1" key="1">
    <citation type="submission" date="2013-12" db="EMBL/GenBank/DDBJ databases">
        <title>The complete genome sequence of Methanobacterium sp. BRM9.</title>
        <authorList>
            <consortium name="Pastoral Greenhouse Gas Research Consortium"/>
            <person name="Kelly W.J."/>
            <person name="Leahy S.C."/>
            <person name="Perry R."/>
            <person name="Li D."/>
            <person name="Altermann E."/>
            <person name="Lambie S.C."/>
            <person name="Attwood G.T."/>
        </authorList>
    </citation>
    <scope>NUCLEOTIDE SEQUENCE [LARGE SCALE GENOMIC DNA]</scope>
    <source>
        <strain evidence="1">BRM9</strain>
    </source>
</reference>
<reference evidence="2" key="2">
    <citation type="submission" date="2014-08" db="EMBL/GenBank/DDBJ databases">
        <authorList>
            <person name="Wibberg D."/>
        </authorList>
    </citation>
    <scope>NUCLEOTIDE SEQUENCE</scope>
</reference>
<evidence type="ECO:0000313" key="5">
    <source>
        <dbReference type="Proteomes" id="UP000029661"/>
    </source>
</evidence>
<proteinExistence type="predicted"/>
<dbReference type="EMBL" id="LN515531">
    <property type="protein sequence ID" value="CEA13645.1"/>
    <property type="molecule type" value="Genomic_DNA"/>
</dbReference>
<dbReference type="EMBL" id="JADIIL010000019">
    <property type="protein sequence ID" value="MBF4474995.1"/>
    <property type="molecule type" value="Genomic_DNA"/>
</dbReference>
<dbReference type="KEGG" id="mfc:BRM9_2377"/>
<evidence type="ECO:0000313" key="1">
    <source>
        <dbReference type="EMBL" id="AIS33177.1"/>
    </source>
</evidence>
<dbReference type="OrthoDB" id="7940at2157"/>
<dbReference type="GeneID" id="26740641"/>
<reference evidence="3" key="3">
    <citation type="submission" date="2014-09" db="EMBL/GenBank/DDBJ databases">
        <authorList>
            <person name="Bishop-Lilly K.A."/>
            <person name="Broomall S.M."/>
            <person name="Chain P.S."/>
            <person name="Chertkov O."/>
            <person name="Coyne S.R."/>
            <person name="Daligault H.E."/>
            <person name="Davenport K.W."/>
            <person name="Erkkila T."/>
            <person name="Frey K.G."/>
            <person name="Gibbons H.S."/>
            <person name="Gu W."/>
            <person name="Jaissle J."/>
            <person name="Johnson S.L."/>
            <person name="Koroleva G.I."/>
            <person name="Ladner J.T."/>
            <person name="Lo C.-C."/>
            <person name="Minogue T.D."/>
            <person name="Munk C."/>
            <person name="Palacios G.F."/>
            <person name="Redden C.L."/>
            <person name="Rosenzweig C.N."/>
            <person name="Scholz M.B."/>
            <person name="Teshima H."/>
            <person name="Xu Y."/>
        </authorList>
    </citation>
    <scope>NUCLEOTIDE SEQUENCE</scope>
    <source>
        <strain evidence="3">Mb9</strain>
    </source>
</reference>
<dbReference type="Proteomes" id="UP000029661">
    <property type="component" value="Chromosome"/>
</dbReference>
<gene>
    <name evidence="1" type="ORF">BRM9_2377</name>
    <name evidence="2" type="ORF">DSM1535_1309</name>
    <name evidence="4" type="ORF">ISP06_05930</name>
    <name evidence="3" type="ORF">MB9_2415</name>
</gene>
<sequence>MIRIKRAYQSPAQKDGYRIMVDRVWPRGVSKQRLKMDAWLKDIAPSHDLRRWLTQNSQRWEEFKTKYREELRDKSEFLNQILDLEREKETVTLVYTSGNTEHNSAIVLKEVLDELKS</sequence>
<protein>
    <submittedName>
        <fullName evidence="4">DUF488 family protein</fullName>
    </submittedName>
</protein>
<evidence type="ECO:0000313" key="4">
    <source>
        <dbReference type="EMBL" id="MBF4474995.1"/>
    </source>
</evidence>
<dbReference type="PATRIC" id="fig|2162.10.peg.2487"/>
<evidence type="ECO:0000313" key="6">
    <source>
        <dbReference type="Proteomes" id="UP000062768"/>
    </source>
</evidence>
<dbReference type="EMBL" id="LN734822">
    <property type="protein sequence ID" value="CEL26025.1"/>
    <property type="molecule type" value="Genomic_DNA"/>
</dbReference>
<dbReference type="Pfam" id="PF22752">
    <property type="entry name" value="DUF488-N3i"/>
    <property type="match status" value="1"/>
</dbReference>